<accession>A0AAV7MIV7</accession>
<dbReference type="AlphaFoldDB" id="A0AAV7MIV7"/>
<keyword evidence="2" id="KW-1185">Reference proteome</keyword>
<comment type="caution">
    <text evidence="1">The sequence shown here is derived from an EMBL/GenBank/DDBJ whole genome shotgun (WGS) entry which is preliminary data.</text>
</comment>
<reference evidence="1" key="1">
    <citation type="journal article" date="2022" name="bioRxiv">
        <title>Sequencing and chromosome-scale assembly of the giantPleurodeles waltlgenome.</title>
        <authorList>
            <person name="Brown T."/>
            <person name="Elewa A."/>
            <person name="Iarovenko S."/>
            <person name="Subramanian E."/>
            <person name="Araus A.J."/>
            <person name="Petzold A."/>
            <person name="Susuki M."/>
            <person name="Suzuki K.-i.T."/>
            <person name="Hayashi T."/>
            <person name="Toyoda A."/>
            <person name="Oliveira C."/>
            <person name="Osipova E."/>
            <person name="Leigh N.D."/>
            <person name="Simon A."/>
            <person name="Yun M.H."/>
        </authorList>
    </citation>
    <scope>NUCLEOTIDE SEQUENCE</scope>
    <source>
        <strain evidence="1">20211129_DDA</strain>
        <tissue evidence="1">Liver</tissue>
    </source>
</reference>
<evidence type="ECO:0000313" key="2">
    <source>
        <dbReference type="Proteomes" id="UP001066276"/>
    </source>
</evidence>
<gene>
    <name evidence="1" type="ORF">NDU88_001131</name>
</gene>
<dbReference type="EMBL" id="JANPWB010000013">
    <property type="protein sequence ID" value="KAJ1103710.1"/>
    <property type="molecule type" value="Genomic_DNA"/>
</dbReference>
<name>A0AAV7MIV7_PLEWA</name>
<dbReference type="Proteomes" id="UP001066276">
    <property type="component" value="Chromosome 9"/>
</dbReference>
<protein>
    <submittedName>
        <fullName evidence="1">Uncharacterized protein</fullName>
    </submittedName>
</protein>
<organism evidence="1 2">
    <name type="scientific">Pleurodeles waltl</name>
    <name type="common">Iberian ribbed newt</name>
    <dbReference type="NCBI Taxonomy" id="8319"/>
    <lineage>
        <taxon>Eukaryota</taxon>
        <taxon>Metazoa</taxon>
        <taxon>Chordata</taxon>
        <taxon>Craniata</taxon>
        <taxon>Vertebrata</taxon>
        <taxon>Euteleostomi</taxon>
        <taxon>Amphibia</taxon>
        <taxon>Batrachia</taxon>
        <taxon>Caudata</taxon>
        <taxon>Salamandroidea</taxon>
        <taxon>Salamandridae</taxon>
        <taxon>Pleurodelinae</taxon>
        <taxon>Pleurodeles</taxon>
    </lineage>
</organism>
<sequence length="75" mass="8423">MNEPVTGALSSYLYLFSRGCSSVLPESGFRNTSCVSNSIALGKETPLDCVRVSRDYLEKFRFLAKLPFPWLKEKA</sequence>
<evidence type="ECO:0000313" key="1">
    <source>
        <dbReference type="EMBL" id="KAJ1103710.1"/>
    </source>
</evidence>
<proteinExistence type="predicted"/>